<accession>A0A147BNL2</accession>
<protein>
    <submittedName>
        <fullName evidence="1">Uncharacterized protein</fullName>
    </submittedName>
</protein>
<dbReference type="EMBL" id="GEGO01003499">
    <property type="protein sequence ID" value="JAR91905.1"/>
    <property type="molecule type" value="Transcribed_RNA"/>
</dbReference>
<reference evidence="1" key="1">
    <citation type="journal article" date="2018" name="PLoS Negl. Trop. Dis.">
        <title>Sialome diversity of ticks revealed by RNAseq of single tick salivary glands.</title>
        <authorList>
            <person name="Perner J."/>
            <person name="Kropackova S."/>
            <person name="Kopacek P."/>
            <person name="Ribeiro J.M."/>
        </authorList>
    </citation>
    <scope>NUCLEOTIDE SEQUENCE</scope>
    <source>
        <strain evidence="1">Siblings of single egg batch collected in Ceske Budejovice</strain>
        <tissue evidence="1">Salivary glands</tissue>
    </source>
</reference>
<dbReference type="AlphaFoldDB" id="A0A147BNL2"/>
<evidence type="ECO:0000313" key="1">
    <source>
        <dbReference type="EMBL" id="JAR91905.1"/>
    </source>
</evidence>
<name>A0A147BNL2_IXORI</name>
<sequence>MDNCGGSADKLRATLLNCVEHFSGNHQMCASDSQCKTVCHVLSTLLIKDPVAVDLLTKLIKSTTVYRFAQDFVHSKNTFFVESFTNTVLMYLDKRIHYKNENYDLRQSLAVLDWNEHVGREHTSVYHIEECRHPDRQGGKKKYAKKSYRFVKSIRELLYRAASMEDVTAALCDAPESDGE</sequence>
<organism evidence="1">
    <name type="scientific">Ixodes ricinus</name>
    <name type="common">Common tick</name>
    <name type="synonym">Acarus ricinus</name>
    <dbReference type="NCBI Taxonomy" id="34613"/>
    <lineage>
        <taxon>Eukaryota</taxon>
        <taxon>Metazoa</taxon>
        <taxon>Ecdysozoa</taxon>
        <taxon>Arthropoda</taxon>
        <taxon>Chelicerata</taxon>
        <taxon>Arachnida</taxon>
        <taxon>Acari</taxon>
        <taxon>Parasitiformes</taxon>
        <taxon>Ixodida</taxon>
        <taxon>Ixodoidea</taxon>
        <taxon>Ixodidae</taxon>
        <taxon>Ixodinae</taxon>
        <taxon>Ixodes</taxon>
    </lineage>
</organism>
<proteinExistence type="predicted"/>